<evidence type="ECO:0000313" key="3">
    <source>
        <dbReference type="Proteomes" id="UP001431235"/>
    </source>
</evidence>
<feature type="transmembrane region" description="Helical" evidence="1">
    <location>
        <begin position="6"/>
        <end position="30"/>
    </location>
</feature>
<name>A0ABT0SEZ9_9GAMM</name>
<keyword evidence="3" id="KW-1185">Reference proteome</keyword>
<dbReference type="EMBL" id="JAIKTS010000001">
    <property type="protein sequence ID" value="MCL7713706.1"/>
    <property type="molecule type" value="Genomic_DNA"/>
</dbReference>
<feature type="transmembrane region" description="Helical" evidence="1">
    <location>
        <begin position="79"/>
        <end position="100"/>
    </location>
</feature>
<organism evidence="2 3">
    <name type="scientific">Stenotrophomonas mori</name>
    <dbReference type="NCBI Taxonomy" id="2871096"/>
    <lineage>
        <taxon>Bacteria</taxon>
        <taxon>Pseudomonadati</taxon>
        <taxon>Pseudomonadota</taxon>
        <taxon>Gammaproteobacteria</taxon>
        <taxon>Lysobacterales</taxon>
        <taxon>Lysobacteraceae</taxon>
        <taxon>Stenotrophomonas</taxon>
    </lineage>
</organism>
<dbReference type="RefSeq" id="WP_250061960.1">
    <property type="nucleotide sequence ID" value="NZ_JAIKTS010000001.1"/>
</dbReference>
<evidence type="ECO:0000313" key="2">
    <source>
        <dbReference type="EMBL" id="MCL7713706.1"/>
    </source>
</evidence>
<gene>
    <name evidence="2" type="ORF">K5L01_03400</name>
</gene>
<dbReference type="Proteomes" id="UP001431235">
    <property type="component" value="Unassembled WGS sequence"/>
</dbReference>
<keyword evidence="1" id="KW-1133">Transmembrane helix</keyword>
<reference evidence="2 3" key="1">
    <citation type="submission" date="2021-08" db="EMBL/GenBank/DDBJ databases">
        <title>Novel members of of the genus Stenotrophomonas from differernt environment.</title>
        <authorList>
            <person name="Deng Y."/>
        </authorList>
    </citation>
    <scope>NUCLEOTIDE SEQUENCE [LARGE SCALE GENOMIC DNA]</scope>
    <source>
        <strain evidence="2 3">CPCC 101365</strain>
    </source>
</reference>
<protein>
    <submittedName>
        <fullName evidence="2">Uncharacterized protein</fullName>
    </submittedName>
</protein>
<accession>A0ABT0SEZ9</accession>
<keyword evidence="1" id="KW-0472">Membrane</keyword>
<keyword evidence="1" id="KW-0812">Transmembrane</keyword>
<evidence type="ECO:0000256" key="1">
    <source>
        <dbReference type="SAM" id="Phobius"/>
    </source>
</evidence>
<proteinExistence type="predicted"/>
<comment type="caution">
    <text evidence="2">The sequence shown here is derived from an EMBL/GenBank/DDBJ whole genome shotgun (WGS) entry which is preliminary data.</text>
</comment>
<sequence>MDAGGLCFGALFSAFAVAVVAKGWLFLAVVQEGLRRRGVMVDEGLLALRGTFGRYTRTYLALLDAGERRRPGNRWVARLQWLVPLLGAGAALSALLASSFTGQ</sequence>